<dbReference type="InterPro" id="IPR048020">
    <property type="entry name" value="Transpos_IS3"/>
</dbReference>
<protein>
    <recommendedName>
        <fullName evidence="1">Integrase catalytic domain-containing protein</fullName>
    </recommendedName>
</protein>
<sequence length="158" mass="18066">MADKEIHVSHYKVRELRTEMGIRSKQVRAFKITTDSNHNQPVAPNLVQQEFEVSEFGELWLTDITYIRTAEGWLYLCSHQDAYNGEIVGYAMAQRMTRNLFLQSLLKGYALHKPSPGLIHHSDRGSQYCAGEVREKLNSLGMKQSMSRKGSCYDNAPI</sequence>
<evidence type="ECO:0000313" key="3">
    <source>
        <dbReference type="Proteomes" id="UP001320148"/>
    </source>
</evidence>
<dbReference type="Pfam" id="PF00665">
    <property type="entry name" value="rve"/>
    <property type="match status" value="1"/>
</dbReference>
<evidence type="ECO:0000259" key="1">
    <source>
        <dbReference type="PROSITE" id="PS50994"/>
    </source>
</evidence>
<gene>
    <name evidence="2" type="ORF">DSLASN_21100</name>
</gene>
<evidence type="ECO:0000313" key="2">
    <source>
        <dbReference type="EMBL" id="BCS96478.1"/>
    </source>
</evidence>
<dbReference type="InterPro" id="IPR050900">
    <property type="entry name" value="Transposase_IS3/IS150/IS904"/>
</dbReference>
<keyword evidence="3" id="KW-1185">Reference proteome</keyword>
<dbReference type="PANTHER" id="PTHR46889">
    <property type="entry name" value="TRANSPOSASE INSF FOR INSERTION SEQUENCE IS3B-RELATED"/>
    <property type="match status" value="1"/>
</dbReference>
<proteinExistence type="predicted"/>
<dbReference type="Proteomes" id="UP001320148">
    <property type="component" value="Chromosome"/>
</dbReference>
<dbReference type="InterPro" id="IPR012337">
    <property type="entry name" value="RNaseH-like_sf"/>
</dbReference>
<dbReference type="InterPro" id="IPR001584">
    <property type="entry name" value="Integrase_cat-core"/>
</dbReference>
<feature type="domain" description="Integrase catalytic" evidence="1">
    <location>
        <begin position="40"/>
        <end position="158"/>
    </location>
</feature>
<dbReference type="InterPro" id="IPR036397">
    <property type="entry name" value="RNaseH_sf"/>
</dbReference>
<dbReference type="Gene3D" id="3.30.420.10">
    <property type="entry name" value="Ribonuclease H-like superfamily/Ribonuclease H"/>
    <property type="match status" value="1"/>
</dbReference>
<organism evidence="2 3">
    <name type="scientific">Desulfoluna limicola</name>
    <dbReference type="NCBI Taxonomy" id="2810562"/>
    <lineage>
        <taxon>Bacteria</taxon>
        <taxon>Pseudomonadati</taxon>
        <taxon>Thermodesulfobacteriota</taxon>
        <taxon>Desulfobacteria</taxon>
        <taxon>Desulfobacterales</taxon>
        <taxon>Desulfolunaceae</taxon>
        <taxon>Desulfoluna</taxon>
    </lineage>
</organism>
<reference evidence="2 3" key="1">
    <citation type="submission" date="2021-02" db="EMBL/GenBank/DDBJ databases">
        <title>Complete genome of Desulfoluna sp. strain ASN36.</title>
        <authorList>
            <person name="Takahashi A."/>
            <person name="Kojima H."/>
            <person name="Fukui M."/>
        </authorList>
    </citation>
    <scope>NUCLEOTIDE SEQUENCE [LARGE SCALE GENOMIC DNA]</scope>
    <source>
        <strain evidence="2 3">ASN36</strain>
    </source>
</reference>
<accession>A0ABN6F406</accession>
<dbReference type="NCBIfam" id="NF033516">
    <property type="entry name" value="transpos_IS3"/>
    <property type="match status" value="1"/>
</dbReference>
<dbReference type="PROSITE" id="PS50994">
    <property type="entry name" value="INTEGRASE"/>
    <property type="match status" value="1"/>
</dbReference>
<dbReference type="SUPFAM" id="SSF53098">
    <property type="entry name" value="Ribonuclease H-like"/>
    <property type="match status" value="1"/>
</dbReference>
<name>A0ABN6F406_9BACT</name>
<dbReference type="EMBL" id="AP024488">
    <property type="protein sequence ID" value="BCS96478.1"/>
    <property type="molecule type" value="Genomic_DNA"/>
</dbReference>
<dbReference type="PANTHER" id="PTHR46889:SF4">
    <property type="entry name" value="TRANSPOSASE INSO FOR INSERTION SEQUENCE ELEMENT IS911B-RELATED"/>
    <property type="match status" value="1"/>
</dbReference>